<comment type="similarity">
    <text evidence="1">Belongs to the leucine-binding protein family.</text>
</comment>
<reference evidence="6 7" key="1">
    <citation type="submission" date="2015-02" db="EMBL/GenBank/DDBJ databases">
        <title>Nostoc linckia genome annotation.</title>
        <authorList>
            <person name="Zhou Z."/>
        </authorList>
    </citation>
    <scope>NUCLEOTIDE SEQUENCE [LARGE SCALE GENOMIC DNA]</scope>
    <source>
        <strain evidence="7">z8</strain>
    </source>
</reference>
<evidence type="ECO:0000256" key="4">
    <source>
        <dbReference type="SAM" id="Phobius"/>
    </source>
</evidence>
<dbReference type="Proteomes" id="UP000222310">
    <property type="component" value="Unassembled WGS sequence"/>
</dbReference>
<feature type="transmembrane region" description="Helical" evidence="4">
    <location>
        <begin position="9"/>
        <end position="33"/>
    </location>
</feature>
<organism evidence="6 7">
    <name type="scientific">Nostoc linckia z8</name>
    <dbReference type="NCBI Taxonomy" id="1628746"/>
    <lineage>
        <taxon>Bacteria</taxon>
        <taxon>Bacillati</taxon>
        <taxon>Cyanobacteriota</taxon>
        <taxon>Cyanophyceae</taxon>
        <taxon>Nostocales</taxon>
        <taxon>Nostocaceae</taxon>
        <taxon>Nostoc</taxon>
    </lineage>
</organism>
<dbReference type="Gene3D" id="3.40.50.2300">
    <property type="match status" value="2"/>
</dbReference>
<evidence type="ECO:0000256" key="3">
    <source>
        <dbReference type="PROSITE-ProRule" id="PRU00339"/>
    </source>
</evidence>
<keyword evidence="4" id="KW-1133">Transmembrane helix</keyword>
<evidence type="ECO:0000256" key="2">
    <source>
        <dbReference type="ARBA" id="ARBA00022729"/>
    </source>
</evidence>
<dbReference type="SUPFAM" id="SSF48452">
    <property type="entry name" value="TPR-like"/>
    <property type="match status" value="1"/>
</dbReference>
<keyword evidence="2" id="KW-0732">Signal</keyword>
<dbReference type="SMART" id="SM00028">
    <property type="entry name" value="TPR"/>
    <property type="match status" value="1"/>
</dbReference>
<dbReference type="PANTHER" id="PTHR30483:SF6">
    <property type="entry name" value="PERIPLASMIC BINDING PROTEIN OF ABC TRANSPORTER FOR NATURAL AMINO ACIDS"/>
    <property type="match status" value="1"/>
</dbReference>
<dbReference type="Pfam" id="PF13458">
    <property type="entry name" value="Peripla_BP_6"/>
    <property type="match status" value="1"/>
</dbReference>
<gene>
    <name evidence="6" type="ORF">VF08_21040</name>
</gene>
<dbReference type="InterPro" id="IPR019734">
    <property type="entry name" value="TPR_rpt"/>
</dbReference>
<keyword evidence="4" id="KW-0472">Membrane</keyword>
<dbReference type="InterPro" id="IPR028082">
    <property type="entry name" value="Peripla_BP_I"/>
</dbReference>
<dbReference type="AlphaFoldDB" id="A0A9Q5ZA20"/>
<dbReference type="InterPro" id="IPR028081">
    <property type="entry name" value="Leu-bd"/>
</dbReference>
<dbReference type="SUPFAM" id="SSF53822">
    <property type="entry name" value="Periplasmic binding protein-like I"/>
    <property type="match status" value="1"/>
</dbReference>
<sequence length="479" mass="52646">MESLQNQKALIRPVILGLILLGISIGSIVVYRFSTSCDGGQQKVDGSCGYKQNSLIPNNIQNNISRGDRTLFFSIPNTYRDQGIEAFKQGDYSQAIKLFQQAITANRSDPEVRIYYNNAIARQRGNPFTLAVVVPAENGRDRSQEILRGVAQSQEQFNANGGQDGRSLEILIANDGDDSKQAQQIAQRLANDKSVLGVIGHGSSNTTKAALNIIYEQADIPYIYEQADIPFISPTSASNALEGKNFFRTTPSDAAFGEKLAKYAIDSRLNKVVIVYNSDNFYSNSLREEFRTNFKGQIISLIDLNNETLNIEQELKDSASKQVQGIVLFPSVQYTATTLDIAKANADNKLGLKLLGGDTLYNQKTLQDGGNAVEGLVVAVPWFRDAPQAKSFSQAARRLWGGDISWRTATSYDAAQAFINSLSPQPSRETILQKLTQIDLNAKLTSGNELKFQKGERQSEAVLVKVESGKFTCLNKCSP</sequence>
<evidence type="ECO:0000313" key="7">
    <source>
        <dbReference type="Proteomes" id="UP000222310"/>
    </source>
</evidence>
<dbReference type="PROSITE" id="PS50005">
    <property type="entry name" value="TPR"/>
    <property type="match status" value="1"/>
</dbReference>
<dbReference type="PANTHER" id="PTHR30483">
    <property type="entry name" value="LEUCINE-SPECIFIC-BINDING PROTEIN"/>
    <property type="match status" value="1"/>
</dbReference>
<protein>
    <recommendedName>
        <fullName evidence="5">Leucine-binding protein domain-containing protein</fullName>
    </recommendedName>
</protein>
<name>A0A9Q5ZA20_NOSLI</name>
<dbReference type="InterPro" id="IPR051010">
    <property type="entry name" value="BCAA_transport"/>
</dbReference>
<feature type="repeat" description="TPR" evidence="3">
    <location>
        <begin position="76"/>
        <end position="109"/>
    </location>
</feature>
<dbReference type="Gene3D" id="1.25.40.10">
    <property type="entry name" value="Tetratricopeptide repeat domain"/>
    <property type="match status" value="1"/>
</dbReference>
<keyword evidence="4" id="KW-0812">Transmembrane</keyword>
<comment type="caution">
    <text evidence="6">The sequence shown here is derived from an EMBL/GenBank/DDBJ whole genome shotgun (WGS) entry which is preliminary data.</text>
</comment>
<evidence type="ECO:0000313" key="6">
    <source>
        <dbReference type="EMBL" id="PHK01864.1"/>
    </source>
</evidence>
<dbReference type="InterPro" id="IPR011990">
    <property type="entry name" value="TPR-like_helical_dom_sf"/>
</dbReference>
<dbReference type="CDD" id="cd06268">
    <property type="entry name" value="PBP1_ABC_transporter_LIVBP-like"/>
    <property type="match status" value="1"/>
</dbReference>
<dbReference type="EMBL" id="LAHD01000064">
    <property type="protein sequence ID" value="PHK01864.1"/>
    <property type="molecule type" value="Genomic_DNA"/>
</dbReference>
<evidence type="ECO:0000259" key="5">
    <source>
        <dbReference type="Pfam" id="PF13458"/>
    </source>
</evidence>
<feature type="domain" description="Leucine-binding protein" evidence="5">
    <location>
        <begin position="146"/>
        <end position="467"/>
    </location>
</feature>
<proteinExistence type="inferred from homology"/>
<evidence type="ECO:0000256" key="1">
    <source>
        <dbReference type="ARBA" id="ARBA00010062"/>
    </source>
</evidence>
<keyword evidence="3" id="KW-0802">TPR repeat</keyword>
<accession>A0A9Q5ZA20</accession>